<proteinExistence type="inferred from homology"/>
<evidence type="ECO:0000313" key="6">
    <source>
        <dbReference type="EMBL" id="WIA09834.1"/>
    </source>
</evidence>
<dbReference type="InterPro" id="IPR057546">
    <property type="entry name" value="HEAT_GCN1"/>
</dbReference>
<evidence type="ECO:0000256" key="1">
    <source>
        <dbReference type="ARBA" id="ARBA00007366"/>
    </source>
</evidence>
<feature type="compositionally biased region" description="Acidic residues" evidence="4">
    <location>
        <begin position="726"/>
        <end position="735"/>
    </location>
</feature>
<protein>
    <recommendedName>
        <fullName evidence="5">TOG domain-containing protein</fullName>
    </recommendedName>
</protein>
<feature type="repeat" description="HEAT" evidence="3">
    <location>
        <begin position="1581"/>
        <end position="1619"/>
    </location>
</feature>
<dbReference type="InterPro" id="IPR011989">
    <property type="entry name" value="ARM-like"/>
</dbReference>
<dbReference type="Pfam" id="PF24993">
    <property type="entry name" value="GNC1_N"/>
    <property type="match status" value="1"/>
</dbReference>
<dbReference type="EMBL" id="CP126209">
    <property type="protein sequence ID" value="WIA09834.1"/>
    <property type="molecule type" value="Genomic_DNA"/>
</dbReference>
<dbReference type="Pfam" id="PF02985">
    <property type="entry name" value="HEAT"/>
    <property type="match status" value="1"/>
</dbReference>
<gene>
    <name evidence="6" type="ORF">OEZ85_010048</name>
</gene>
<dbReference type="InterPro" id="IPR016024">
    <property type="entry name" value="ARM-type_fold"/>
</dbReference>
<feature type="repeat" description="HEAT" evidence="3">
    <location>
        <begin position="1382"/>
        <end position="1418"/>
    </location>
</feature>
<dbReference type="Pfam" id="PF25786">
    <property type="entry name" value="HEAT_GCN1_C"/>
    <property type="match status" value="1"/>
</dbReference>
<dbReference type="Pfam" id="PF24987">
    <property type="entry name" value="HEAT_EF3_N"/>
    <property type="match status" value="2"/>
</dbReference>
<dbReference type="Proteomes" id="UP001244341">
    <property type="component" value="Chromosome 2b"/>
</dbReference>
<keyword evidence="7" id="KW-1185">Reference proteome</keyword>
<evidence type="ECO:0000256" key="4">
    <source>
        <dbReference type="SAM" id="MobiDB-lite"/>
    </source>
</evidence>
<feature type="domain" description="TOG" evidence="5">
    <location>
        <begin position="1282"/>
        <end position="1520"/>
    </location>
</feature>
<dbReference type="SUPFAM" id="SSF48371">
    <property type="entry name" value="ARM repeat"/>
    <property type="match status" value="4"/>
</dbReference>
<dbReference type="Gene3D" id="1.25.10.10">
    <property type="entry name" value="Leucine-rich Repeat Variant"/>
    <property type="match status" value="6"/>
</dbReference>
<accession>A0ABY8TL36</accession>
<dbReference type="InterPro" id="IPR021133">
    <property type="entry name" value="HEAT_type_2"/>
</dbReference>
<dbReference type="InterPro" id="IPR000357">
    <property type="entry name" value="HEAT"/>
</dbReference>
<evidence type="ECO:0000256" key="3">
    <source>
        <dbReference type="PROSITE-ProRule" id="PRU00103"/>
    </source>
</evidence>
<dbReference type="Pfam" id="PF24984">
    <property type="entry name" value="HEAT_EF3_GNC1"/>
    <property type="match status" value="1"/>
</dbReference>
<feature type="region of interest" description="Disordered" evidence="4">
    <location>
        <begin position="716"/>
        <end position="773"/>
    </location>
</feature>
<dbReference type="PROSITE" id="PS50077">
    <property type="entry name" value="HEAT_REPEAT"/>
    <property type="match status" value="2"/>
</dbReference>
<evidence type="ECO:0000313" key="7">
    <source>
        <dbReference type="Proteomes" id="UP001244341"/>
    </source>
</evidence>
<feature type="region of interest" description="Disordered" evidence="4">
    <location>
        <begin position="2051"/>
        <end position="2078"/>
    </location>
</feature>
<organism evidence="6 7">
    <name type="scientific">Tetradesmus obliquus</name>
    <name type="common">Green alga</name>
    <name type="synonym">Acutodesmus obliquus</name>
    <dbReference type="NCBI Taxonomy" id="3088"/>
    <lineage>
        <taxon>Eukaryota</taxon>
        <taxon>Viridiplantae</taxon>
        <taxon>Chlorophyta</taxon>
        <taxon>core chlorophytes</taxon>
        <taxon>Chlorophyceae</taxon>
        <taxon>CS clade</taxon>
        <taxon>Sphaeropleales</taxon>
        <taxon>Scenedesmaceae</taxon>
        <taxon>Tetradesmus</taxon>
    </lineage>
</organism>
<dbReference type="Pfam" id="PF23271">
    <property type="entry name" value="HEAT_GCN1"/>
    <property type="match status" value="2"/>
</dbReference>
<sequence>MADDASTAETLNFRRWVTHHGGKERQMVWGTSLKTCLDTPGFVEANAAELVSLVLETLPAYESRTQQRAVNRMLRAALAQEPFLRALAPALIKASSAKLPPQHAFSLLEWTCLLLEQLPSDGAKAVAKLLEVLADKVPPQPGVLAAYGPLLAVLTPEQLQDKLLPAASRAMRRTPEPAITALAGALQHVQLDLSSSALELSGLLLQQLRAKEAVRRVAGQALSALASRVRDAGVALQLVQSVSSVLDGSKEGKVKVAGERAALAHALTALAPLPAGVQGMEQPAAAVAAFCGTYYKEEPVEEVKVALLSCLAAWLPRCSLAPPPAAALLAAALAEPKEGLRKAGLAAAGDVLRAAPGLAGQLGSLAAPLAKIVAEGVAKAVARANGIAALQLAAQIAAADAAADAVLDKAGVWTTALAADSPLLSAATLAKLPPADAVPAAELAHTLLAHHRKRLQPVPQGAICAVLALCLLHHAPEARRAAVSAARALTAQQPDLLGPLLVGLRHWANRPAEAAVLVDAAAGESVSQAVGTYSHAFSSAVLALLPHAQEPGAPKDDAAATALAAAALAGPGLAELLLMTHHPAVTAGVACKQKTWQRASRRLLGAAAAALKATAAGTLSVLFGASGLGSTFPGDVVAAQLALGSAMAAAPGACLEPLLDGLGGWLDRSEHDALGDDDIAMYNTPEGMLAADVVPEGVYVPEVVVSKNVRKARGRMRSDNRAFASADDDEDDDEPAPPSKQAAPMRPSFAAAGRGSGRAGPGAAAGKGPKDAAARQAEFRAKKLVEEAEVRVRVRGLKARLDTGLAALQASVEGNTSFAAGHLRELGTLCQPLLASPISGDAAFSAVRSLARCMPPPLGRRSLLLAGCLRLVSLAARNAEGVSYDSIPQRSAVADVLQALHRSTVPQRRPLPGPSYALVFPVVAAVLRCALITPLHDEALAVLGLHVSPEQDIPRGESLELLYAVLGTIPAYRDRVQPLLRSLCCGVGEPELVAAVSGLLAGSAAVRASALSALPHVPTLAEGLPPESGEVLAVMALARHDADEDNAAAAEALWTQAGCSLEPSIIPLLVHHLASSQQDTRSAAAAALADELRQHTSAIASTLQAVLALYGEDSEEEDEAAAAILLDDAERAAREQARQVQAAARRGVAAGLEALAGVLGDAEVVAALDFLVARGLAEPDDAIRAAMVGAGVALVESAGDALVQRLLPQFESYLEPSAASRLGLGESRYDLVREGVVVLLGMMAGHLAPGDNKRVSIVGLLLDVLSTPSEAVQRAVSNCLPRLLAPLADDRAYVEGLLARLLGALAEGGPGGYGLRRGAAYGLAGAVKGLGIGSLKGYGVLDALKGMVEDKRDAQGREGSLQAFECLCEKLGRLFEPYVIHILPLLLQCFGDAAPQVRAAAEDAARSIMGQLSASGVKLVLPALLKGLEDSAWRTKQGSIQLLGAMAHCAPKQLGSCLPTIVPRLGGVLGDPHPKVAAAAQLALQEVGSVIRSPEMAALVPALLSAIADPNASTRSCLDTLLATTFVNTIDAPSLALVVPVVHRGLRDRSGDTKKRAARIVGNMCSLTNDPKDMTPYVPLLMPELQKALLDPLPEVRATAARAMGSLLKGMGAAALGDLLPWLLATLRSEGSSVERSGAAQGLAEVLSVLGEEHLAQLLPELFASATSKNPFVREGHLTLFRYLPLTMEQAFQEHLGEVLPLILDGLSDEVEGVRDAALAAGRCFVEAYARSCLPLLLPAVEAGLDGDNWRIRQSSLELCGELLFKVAGTSGKVKLDGGSDDEGAACAEYGSAIQEALGRERNAEVLSKLYVARSDVQYVVRNTALHIWKTIVVNTPRTLQEILPALMAEVISALADPGEDRRSSAARCLGELVRKMGERVLHRMLPILRDTMASPDSGTRQGVCTGLKELLENVTRHQLTEHLGDILPPIQGALCDDDAAVREAAGAAFGVLFKGGAHGAVESVVPSLLNGLDSPGHAGQSLEGLRVILSVRPQVFNGIVPKLLKPPVASAGLRAIGQLAGTAASVLLHHIPAIMSTCLALSSGHAPASATASRRTSVDGHGNGAAPAAAEHHDPREEAAAEAALAVAMAADEDSLHCLVGELLKALEDVAGRALGAARLLAAFAKATRQDLQPHMDELMTALVLLLAEDEDSLALAAWQACEALAATIPKEEQAGHTAALKEALAGAREKERRKRRPGALQLHGLLLPPKALGPFVPIYLQGVLQGSSPEVREAAAEGLGELVVLTSEEGLRPFVVAITGPLIRIIGDRFPPETKAAILATLGLLIRRAGPGLKPFVPQLQTTFLKCLNDPAPAVRNTAADNLGELTRLSARVEQLVGDLASNAASTADPDTAAAYLTALRGALRASGDRLTPATLDKVQGQLLQLYKTLSGKPTAASAGVDAQSAALVRAMAQYCAAAGAGGLSVVLSAGPLGPAGISGSKETRELGAMLLAAVAGAAAEGLEEAGQLRSAVEAAVKATRDTELASVKVAGGRAVVRLYQAHRNTGPALVGALTTLLGPDQTSEVQRQAMLSLSKLAAADDAALQPHLGALLPSICSILQREPTSQVRAAAEQLLKRALQLGNGLEVGQAAAAAAGGTAKSFLTDAYLRRLQKLAEDDWVEAEEY</sequence>
<dbReference type="SMART" id="SM01349">
    <property type="entry name" value="TOG"/>
    <property type="match status" value="1"/>
</dbReference>
<dbReference type="PANTHER" id="PTHR23346:SF7">
    <property type="entry name" value="STALLED RIBOSOME SENSOR GCN1"/>
    <property type="match status" value="1"/>
</dbReference>
<name>A0ABY8TL36_TETOB</name>
<evidence type="ECO:0000259" key="5">
    <source>
        <dbReference type="SMART" id="SM01349"/>
    </source>
</evidence>
<feature type="compositionally biased region" description="Gly residues" evidence="4">
    <location>
        <begin position="754"/>
        <end position="765"/>
    </location>
</feature>
<keyword evidence="2" id="KW-0677">Repeat</keyword>
<reference evidence="6 7" key="1">
    <citation type="submission" date="2023-05" db="EMBL/GenBank/DDBJ databases">
        <title>A 100% complete, gapless, phased diploid assembly of the Scenedesmus obliquus UTEX 3031 genome.</title>
        <authorList>
            <person name="Biondi T.C."/>
            <person name="Hanschen E.R."/>
            <person name="Kwon T."/>
            <person name="Eng W."/>
            <person name="Kruse C.P.S."/>
            <person name="Koehler S.I."/>
            <person name="Kunde Y."/>
            <person name="Gleasner C.D."/>
            <person name="You Mak K.T."/>
            <person name="Polle J."/>
            <person name="Hovde B.T."/>
            <person name="Starkenburg S.R."/>
        </authorList>
    </citation>
    <scope>NUCLEOTIDE SEQUENCE [LARGE SCALE GENOMIC DNA]</scope>
    <source>
        <strain evidence="6 7">DOE0152z</strain>
    </source>
</reference>
<dbReference type="PANTHER" id="PTHR23346">
    <property type="entry name" value="TRANSLATIONAL ACTIVATOR GCN1-RELATED"/>
    <property type="match status" value="1"/>
</dbReference>
<dbReference type="InterPro" id="IPR056810">
    <property type="entry name" value="GNC1-like_N"/>
</dbReference>
<dbReference type="InterPro" id="IPR034085">
    <property type="entry name" value="TOG"/>
</dbReference>
<evidence type="ECO:0000256" key="2">
    <source>
        <dbReference type="ARBA" id="ARBA00022737"/>
    </source>
</evidence>
<comment type="similarity">
    <text evidence="1">Belongs to the GCN1 family.</text>
</comment>